<gene>
    <name evidence="1" type="ORF">EL17_15865</name>
</gene>
<accession>A0A074KVX0</accession>
<dbReference type="OrthoDB" id="9796545at2"/>
<proteinExistence type="predicted"/>
<dbReference type="PANTHER" id="PTHR36456">
    <property type="entry name" value="UPF0232 PROTEIN SCO3875"/>
    <property type="match status" value="1"/>
</dbReference>
<keyword evidence="2" id="KW-1185">Reference proteome</keyword>
<evidence type="ECO:0008006" key="3">
    <source>
        <dbReference type="Google" id="ProtNLM"/>
    </source>
</evidence>
<evidence type="ECO:0000313" key="2">
    <source>
        <dbReference type="Proteomes" id="UP000027821"/>
    </source>
</evidence>
<dbReference type="eggNOG" id="COG5512">
    <property type="taxonomic scope" value="Bacteria"/>
</dbReference>
<dbReference type="STRING" id="1048983.EL17_15865"/>
<evidence type="ECO:0000313" key="1">
    <source>
        <dbReference type="EMBL" id="KEO73084.1"/>
    </source>
</evidence>
<organism evidence="1 2">
    <name type="scientific">Anditalea andensis</name>
    <dbReference type="NCBI Taxonomy" id="1048983"/>
    <lineage>
        <taxon>Bacteria</taxon>
        <taxon>Pseudomonadati</taxon>
        <taxon>Bacteroidota</taxon>
        <taxon>Cytophagia</taxon>
        <taxon>Cytophagales</taxon>
        <taxon>Cytophagaceae</taxon>
        <taxon>Anditalea</taxon>
    </lineage>
</organism>
<reference evidence="1 2" key="1">
    <citation type="submission" date="2014-04" db="EMBL/GenBank/DDBJ databases">
        <title>Characterization and application of a salt tolerant electro-active bacterium.</title>
        <authorList>
            <person name="Yang L."/>
            <person name="Wei S."/>
            <person name="Tay Q.X.M."/>
        </authorList>
    </citation>
    <scope>NUCLEOTIDE SEQUENCE [LARGE SCALE GENOMIC DNA]</scope>
    <source>
        <strain evidence="1 2">LY1</strain>
    </source>
</reference>
<dbReference type="PANTHER" id="PTHR36456:SF1">
    <property type="entry name" value="UPF0232 PROTEIN SCO3875"/>
    <property type="match status" value="1"/>
</dbReference>
<dbReference type="EMBL" id="JMIH01000023">
    <property type="protein sequence ID" value="KEO73084.1"/>
    <property type="molecule type" value="Genomic_DNA"/>
</dbReference>
<name>A0A074KVX0_9BACT</name>
<dbReference type="AlphaFoldDB" id="A0A074KVX0"/>
<dbReference type="InterPro" id="IPR007922">
    <property type="entry name" value="DciA-like"/>
</dbReference>
<dbReference type="RefSeq" id="WP_035076383.1">
    <property type="nucleotide sequence ID" value="NZ_JMIH01000023.1"/>
</dbReference>
<dbReference type="Pfam" id="PF05258">
    <property type="entry name" value="DciA"/>
    <property type="match status" value="1"/>
</dbReference>
<comment type="caution">
    <text evidence="1">The sequence shown here is derived from an EMBL/GenBank/DDBJ whole genome shotgun (WGS) entry which is preliminary data.</text>
</comment>
<sequence>MQYYKDYTTRNKNTSPLKEVFEELLQTYKLKDRFNERKVISSWEELMGKTVASRTTGLYIKDKKLYVKLSSGAIKNELIMNRTKVMALIDEKFGKGTIQELVFQ</sequence>
<dbReference type="Proteomes" id="UP000027821">
    <property type="component" value="Unassembled WGS sequence"/>
</dbReference>
<protein>
    <recommendedName>
        <fullName evidence="3">RNA-binding protein</fullName>
    </recommendedName>
</protein>